<organism evidence="9 10">
    <name type="scientific">Phytohabitans flavus</name>
    <dbReference type="NCBI Taxonomy" id="1076124"/>
    <lineage>
        <taxon>Bacteria</taxon>
        <taxon>Bacillati</taxon>
        <taxon>Actinomycetota</taxon>
        <taxon>Actinomycetes</taxon>
        <taxon>Micromonosporales</taxon>
        <taxon>Micromonosporaceae</taxon>
    </lineage>
</organism>
<feature type="domain" description="EccD-like transmembrane" evidence="8">
    <location>
        <begin position="107"/>
        <end position="446"/>
    </location>
</feature>
<reference evidence="9 10" key="2">
    <citation type="submission" date="2020-03" db="EMBL/GenBank/DDBJ databases">
        <authorList>
            <person name="Ichikawa N."/>
            <person name="Kimura A."/>
            <person name="Kitahashi Y."/>
            <person name="Uohara A."/>
        </authorList>
    </citation>
    <scope>NUCLEOTIDE SEQUENCE [LARGE SCALE GENOMIC DNA]</scope>
    <source>
        <strain evidence="9 10">NBRC 107702</strain>
    </source>
</reference>
<dbReference type="Pfam" id="PF19053">
    <property type="entry name" value="EccD"/>
    <property type="match status" value="1"/>
</dbReference>
<keyword evidence="5 7" id="KW-1133">Transmembrane helix</keyword>
<dbReference type="InterPro" id="IPR006707">
    <property type="entry name" value="T7SS_EccD"/>
</dbReference>
<evidence type="ECO:0000256" key="4">
    <source>
        <dbReference type="ARBA" id="ARBA00022692"/>
    </source>
</evidence>
<dbReference type="AlphaFoldDB" id="A0A6F8XLL2"/>
<accession>A0A6F8XLL2</accession>
<evidence type="ECO:0000256" key="1">
    <source>
        <dbReference type="ARBA" id="ARBA00004651"/>
    </source>
</evidence>
<comment type="subcellular location">
    <subcellularLocation>
        <location evidence="1">Cell membrane</location>
        <topology evidence="1">Multi-pass membrane protein</topology>
    </subcellularLocation>
</comment>
<dbReference type="GO" id="GO:0005886">
    <property type="term" value="C:plasma membrane"/>
    <property type="evidence" value="ECO:0007669"/>
    <property type="project" value="UniProtKB-SubCell"/>
</dbReference>
<feature type="transmembrane region" description="Helical" evidence="7">
    <location>
        <begin position="190"/>
        <end position="213"/>
    </location>
</feature>
<dbReference type="Proteomes" id="UP000502508">
    <property type="component" value="Chromosome"/>
</dbReference>
<keyword evidence="3" id="KW-1003">Cell membrane</keyword>
<protein>
    <submittedName>
        <fullName evidence="9">Type VII secretion integral membrane protein EccD</fullName>
    </submittedName>
</protein>
<sequence length="448" mass="45214">MVGPERQVEVAVPSHVAIADLLPTLLNHLGAALADEGLTHGGWVLQRLGESPLDEDGSAASLGLRDGETVHLRPRSEQLPAVDFDDLIDGVGTGVSERASRWRPEMTRWALLISAAVVLALGLVVVALPGPQLGRALAGGAMAIAGLLGGFAVAYATSERVLSALLAAAGMLYGACAAAVVAGGEGVPAVAGPTVFAGAAAFTAVAAVACYLLGAARLLFAPLAVAGLLAVLGGALTAYLDLPPVGSAGIVATVATATVVLVPMNAFRLAGLRLSPLPTEPEHLQEDIEPVPSGPLLSGAANVDRLMTALYSGLALPALVALVIVGLDTGWAAPVLASLLGLVRLLAARPMTSGWHRLTHLVPAAAGLCAASVAGARATPDALRPVLLVAVVVVVFGLSFATRILPERRLMPIWGRVGDITLTVAAVAVLPILCAVLGLYGYVRSLGG</sequence>
<dbReference type="InterPro" id="IPR024962">
    <property type="entry name" value="YukD-like"/>
</dbReference>
<proteinExistence type="inferred from homology"/>
<feature type="transmembrane region" description="Helical" evidence="7">
    <location>
        <begin position="246"/>
        <end position="267"/>
    </location>
</feature>
<evidence type="ECO:0000256" key="2">
    <source>
        <dbReference type="ARBA" id="ARBA00006162"/>
    </source>
</evidence>
<feature type="transmembrane region" description="Helical" evidence="7">
    <location>
        <begin position="306"/>
        <end position="325"/>
    </location>
</feature>
<evidence type="ECO:0000256" key="3">
    <source>
        <dbReference type="ARBA" id="ARBA00022475"/>
    </source>
</evidence>
<keyword evidence="10" id="KW-1185">Reference proteome</keyword>
<dbReference type="InterPro" id="IPR044049">
    <property type="entry name" value="EccD_transm"/>
</dbReference>
<dbReference type="KEGG" id="pfla:Pflav_010980"/>
<feature type="transmembrane region" description="Helical" evidence="7">
    <location>
        <begin position="360"/>
        <end position="379"/>
    </location>
</feature>
<comment type="similarity">
    <text evidence="2">Belongs to the EccD/Snm4 family.</text>
</comment>
<feature type="transmembrane region" description="Helical" evidence="7">
    <location>
        <begin position="109"/>
        <end position="130"/>
    </location>
</feature>
<evidence type="ECO:0000313" key="9">
    <source>
        <dbReference type="EMBL" id="BCB74688.1"/>
    </source>
</evidence>
<dbReference type="NCBIfam" id="TIGR03920">
    <property type="entry name" value="T7SS_EccD"/>
    <property type="match status" value="1"/>
</dbReference>
<gene>
    <name evidence="9" type="ORF">Pflav_010980</name>
</gene>
<evidence type="ECO:0000259" key="8">
    <source>
        <dbReference type="Pfam" id="PF19053"/>
    </source>
</evidence>
<evidence type="ECO:0000256" key="7">
    <source>
        <dbReference type="SAM" id="Phobius"/>
    </source>
</evidence>
<keyword evidence="4 7" id="KW-0812">Transmembrane</keyword>
<keyword evidence="6 7" id="KW-0472">Membrane</keyword>
<feature type="transmembrane region" description="Helical" evidence="7">
    <location>
        <begin position="385"/>
        <end position="405"/>
    </location>
</feature>
<feature type="transmembrane region" description="Helical" evidence="7">
    <location>
        <begin position="136"/>
        <end position="157"/>
    </location>
</feature>
<feature type="transmembrane region" description="Helical" evidence="7">
    <location>
        <begin position="164"/>
        <end position="184"/>
    </location>
</feature>
<feature type="transmembrane region" description="Helical" evidence="7">
    <location>
        <begin position="220"/>
        <end position="240"/>
    </location>
</feature>
<feature type="transmembrane region" description="Helical" evidence="7">
    <location>
        <begin position="417"/>
        <end position="443"/>
    </location>
</feature>
<evidence type="ECO:0000313" key="10">
    <source>
        <dbReference type="Proteomes" id="UP000502508"/>
    </source>
</evidence>
<evidence type="ECO:0000256" key="6">
    <source>
        <dbReference type="ARBA" id="ARBA00023136"/>
    </source>
</evidence>
<reference evidence="9 10" key="1">
    <citation type="submission" date="2020-03" db="EMBL/GenBank/DDBJ databases">
        <title>Whole genome shotgun sequence of Phytohabitans flavus NBRC 107702.</title>
        <authorList>
            <person name="Komaki H."/>
            <person name="Tamura T."/>
        </authorList>
    </citation>
    <scope>NUCLEOTIDE SEQUENCE [LARGE SCALE GENOMIC DNA]</scope>
    <source>
        <strain evidence="9 10">NBRC 107702</strain>
    </source>
</reference>
<dbReference type="Gene3D" id="3.10.20.90">
    <property type="entry name" value="Phosphatidylinositol 3-kinase Catalytic Subunit, Chain A, domain 1"/>
    <property type="match status" value="1"/>
</dbReference>
<evidence type="ECO:0000256" key="5">
    <source>
        <dbReference type="ARBA" id="ARBA00022989"/>
    </source>
</evidence>
<dbReference type="Pfam" id="PF08817">
    <property type="entry name" value="YukD"/>
    <property type="match status" value="1"/>
</dbReference>
<name>A0A6F8XLL2_9ACTN</name>
<dbReference type="PIRSF" id="PIRSF017804">
    <property type="entry name" value="Secretion_EccD1"/>
    <property type="match status" value="1"/>
</dbReference>
<dbReference type="EMBL" id="AP022870">
    <property type="protein sequence ID" value="BCB74688.1"/>
    <property type="molecule type" value="Genomic_DNA"/>
</dbReference>